<dbReference type="Proteomes" id="UP000317199">
    <property type="component" value="Chromosome"/>
</dbReference>
<dbReference type="EMBL" id="CP041242">
    <property type="protein sequence ID" value="QDH69943.1"/>
    <property type="molecule type" value="Genomic_DNA"/>
</dbReference>
<evidence type="ECO:0000256" key="2">
    <source>
        <dbReference type="SAM" id="SignalP"/>
    </source>
</evidence>
<proteinExistence type="predicted"/>
<reference evidence="3 4" key="1">
    <citation type="submission" date="2019-06" db="EMBL/GenBank/DDBJ databases">
        <title>Lysobacter alkalisoli sp. nov. isolated from saline-alkali soil.</title>
        <authorList>
            <person name="Sun J.-Q."/>
            <person name="Xu L."/>
        </authorList>
    </citation>
    <scope>NUCLEOTIDE SEQUENCE [LARGE SCALE GENOMIC DNA]</scope>
    <source>
        <strain evidence="3 4">SJ-36</strain>
    </source>
</reference>
<feature type="chain" id="PRO_5021849251" evidence="2">
    <location>
        <begin position="33"/>
        <end position="89"/>
    </location>
</feature>
<keyword evidence="4" id="KW-1185">Reference proteome</keyword>
<evidence type="ECO:0000313" key="3">
    <source>
        <dbReference type="EMBL" id="QDH69943.1"/>
    </source>
</evidence>
<evidence type="ECO:0000313" key="4">
    <source>
        <dbReference type="Proteomes" id="UP000317199"/>
    </source>
</evidence>
<feature type="signal peptide" evidence="2">
    <location>
        <begin position="1"/>
        <end position="32"/>
    </location>
</feature>
<evidence type="ECO:0000256" key="1">
    <source>
        <dbReference type="SAM" id="MobiDB-lite"/>
    </source>
</evidence>
<protein>
    <submittedName>
        <fullName evidence="3">Uncharacterized protein</fullName>
    </submittedName>
</protein>
<name>A0A514BRC3_9GAMM</name>
<gene>
    <name evidence="3" type="ORF">FKV23_07430</name>
</gene>
<sequence>MNRKLRNSLTALTTCSLAFVLALVGTSPLIRATDSQSTAPAMLPYPVSGEATGARRHMTPEQAAQPTTRRPRDNRKPLVMPYFSFAPRG</sequence>
<organism evidence="3 4">
    <name type="scientific">Marilutibacter alkalisoli</name>
    <dbReference type="NCBI Taxonomy" id="2591633"/>
    <lineage>
        <taxon>Bacteria</taxon>
        <taxon>Pseudomonadati</taxon>
        <taxon>Pseudomonadota</taxon>
        <taxon>Gammaproteobacteria</taxon>
        <taxon>Lysobacterales</taxon>
        <taxon>Lysobacteraceae</taxon>
        <taxon>Marilutibacter</taxon>
    </lineage>
</organism>
<dbReference type="OrthoDB" id="6058983at2"/>
<accession>A0A514BRC3</accession>
<dbReference type="KEGG" id="lyj:FKV23_07430"/>
<keyword evidence="2" id="KW-0732">Signal</keyword>
<dbReference type="RefSeq" id="WP_141623282.1">
    <property type="nucleotide sequence ID" value="NZ_CP041242.1"/>
</dbReference>
<dbReference type="AlphaFoldDB" id="A0A514BRC3"/>
<feature type="region of interest" description="Disordered" evidence="1">
    <location>
        <begin position="39"/>
        <end position="89"/>
    </location>
</feature>